<dbReference type="EMBL" id="FPAT01000002">
    <property type="protein sequence ID" value="SFT48840.1"/>
    <property type="molecule type" value="Genomic_DNA"/>
</dbReference>
<accession>A0A1I6YEL5</accession>
<dbReference type="Proteomes" id="UP000199165">
    <property type="component" value="Unassembled WGS sequence"/>
</dbReference>
<reference evidence="3" key="1">
    <citation type="submission" date="2016-10" db="EMBL/GenBank/DDBJ databases">
        <authorList>
            <person name="Varghese N."/>
            <person name="Submissions S."/>
        </authorList>
    </citation>
    <scope>NUCLEOTIDE SEQUENCE [LARGE SCALE GENOMIC DNA]</scope>
    <source>
        <strain evidence="3">DSM 45501</strain>
    </source>
</reference>
<protein>
    <recommendedName>
        <fullName evidence="1">DUF5753 domain-containing protein</fullName>
    </recommendedName>
</protein>
<gene>
    <name evidence="2" type="ORF">SAMN04487904_102462</name>
</gene>
<sequence>MARVAGTLGVTGARYDELVEFASTATAPNLIADSSKGLHRHLIELSEFDRTADRVLHVAPLLIPGPLQTRSYAHETMISLPPDERDVRVELRMARTAMLNIPRHLDVVVTERAFRDPFGTDAVMAEQLRHIIELSHHDNITVRVLSSEVRHWTLDHDGAFVFYEFTKAAPIVHLEHFRDPAFLYDVQDVKAYRDEMETLLSTTMNPADSENLMESIAQQFEGNSQ</sequence>
<keyword evidence="3" id="KW-1185">Reference proteome</keyword>
<name>A0A1I6YEL5_9ACTN</name>
<dbReference type="STRING" id="995060.SAMN04487904_102462"/>
<dbReference type="RefSeq" id="WP_281246419.1">
    <property type="nucleotide sequence ID" value="NZ_FPAT01000002.1"/>
</dbReference>
<dbReference type="Pfam" id="PF19054">
    <property type="entry name" value="DUF5753"/>
    <property type="match status" value="1"/>
</dbReference>
<proteinExistence type="predicted"/>
<feature type="domain" description="DUF5753" evidence="1">
    <location>
        <begin position="44"/>
        <end position="214"/>
    </location>
</feature>
<organism evidence="2 3">
    <name type="scientific">Actinopolyspora righensis</name>
    <dbReference type="NCBI Taxonomy" id="995060"/>
    <lineage>
        <taxon>Bacteria</taxon>
        <taxon>Bacillati</taxon>
        <taxon>Actinomycetota</taxon>
        <taxon>Actinomycetes</taxon>
        <taxon>Actinopolysporales</taxon>
        <taxon>Actinopolysporaceae</taxon>
        <taxon>Actinopolyspora</taxon>
        <taxon>Actinopolyspora alba group</taxon>
    </lineage>
</organism>
<evidence type="ECO:0000313" key="2">
    <source>
        <dbReference type="EMBL" id="SFT48840.1"/>
    </source>
</evidence>
<dbReference type="AlphaFoldDB" id="A0A1I6YEL5"/>
<evidence type="ECO:0000313" key="3">
    <source>
        <dbReference type="Proteomes" id="UP000199165"/>
    </source>
</evidence>
<evidence type="ECO:0000259" key="1">
    <source>
        <dbReference type="Pfam" id="PF19054"/>
    </source>
</evidence>
<dbReference type="InterPro" id="IPR043917">
    <property type="entry name" value="DUF5753"/>
</dbReference>